<dbReference type="SUPFAM" id="SSF52540">
    <property type="entry name" value="P-loop containing nucleoside triphosphate hydrolases"/>
    <property type="match status" value="1"/>
</dbReference>
<dbReference type="GO" id="GO:0003677">
    <property type="term" value="F:DNA binding"/>
    <property type="evidence" value="ECO:0007669"/>
    <property type="project" value="UniProtKB-KW"/>
</dbReference>
<dbReference type="GO" id="GO:0005737">
    <property type="term" value="C:cytoplasm"/>
    <property type="evidence" value="ECO:0007669"/>
    <property type="project" value="TreeGrafter"/>
</dbReference>
<dbReference type="EMBL" id="JANVFU010000006">
    <property type="protein sequence ID" value="KAJ3745187.1"/>
    <property type="molecule type" value="Genomic_DNA"/>
</dbReference>
<dbReference type="Pfam" id="PF00271">
    <property type="entry name" value="Helicase_C"/>
    <property type="match status" value="1"/>
</dbReference>
<evidence type="ECO:0000256" key="2">
    <source>
        <dbReference type="ARBA" id="ARBA00023125"/>
    </source>
</evidence>
<dbReference type="PROSITE" id="PS51192">
    <property type="entry name" value="HELICASE_ATP_BIND_1"/>
    <property type="match status" value="1"/>
</dbReference>
<comment type="similarity">
    <text evidence="1">Belongs to the helicase family. RecQ subfamily.</text>
</comment>
<evidence type="ECO:0000313" key="10">
    <source>
        <dbReference type="Proteomes" id="UP001142393"/>
    </source>
</evidence>
<feature type="domain" description="Helicase ATP-binding" evidence="7">
    <location>
        <begin position="1089"/>
        <end position="1248"/>
    </location>
</feature>
<dbReference type="PROSITE" id="PS51194">
    <property type="entry name" value="HELICASE_CTER"/>
    <property type="match status" value="1"/>
</dbReference>
<dbReference type="InterPro" id="IPR001650">
    <property type="entry name" value="Helicase_C-like"/>
</dbReference>
<dbReference type="InterPro" id="IPR014001">
    <property type="entry name" value="Helicase_ATP-bd"/>
</dbReference>
<dbReference type="PANTHER" id="PTHR13710:SF105">
    <property type="entry name" value="ATP-DEPENDENT DNA HELICASE Q1"/>
    <property type="match status" value="1"/>
</dbReference>
<evidence type="ECO:0000259" key="8">
    <source>
        <dbReference type="PROSITE" id="PS51194"/>
    </source>
</evidence>
<evidence type="ECO:0000259" key="7">
    <source>
        <dbReference type="PROSITE" id="PS51192"/>
    </source>
</evidence>
<accession>A0A9W8TYI4</accession>
<dbReference type="Proteomes" id="UP001142393">
    <property type="component" value="Unassembled WGS sequence"/>
</dbReference>
<evidence type="ECO:0000256" key="3">
    <source>
        <dbReference type="ARBA" id="ARBA00023235"/>
    </source>
</evidence>
<sequence>MPAKAQKGRPRVKQTLLCQIFNCSFPFEGKDALDHKLSYHSTSHDIKYRGSTVRIGRRSDGKIPCPCGDEKHSRYNWRMVYRMCQSRKTGHPDPDDQTWADIPAQLQAQVNITTWTWKSIPLYLLKKYAHLWNKMQLIMLIEKLSVYGSDGEEEPASENEQPMDVDPGTSSFSNQPSDSTREYLAQYGIGVDPIYHLVICLECEGIADVDTIVAHRKADLARGSLKLTKTRLPPTSDILDAISSLSVTKSRRPHPSEGPIVPISGVCVSDGLKCIVPGCTGKVFSGSRLMRKHQEEDHPDLAVASRTRVKVKCQALCLFHNAKRKYIEVFSKEEPAFDGFDQLQKVADGCGLFTVEAVYTPASGEREKPSVLAQTRWDDLVAGVDLPALISSASPAEHAKSKPFVNLRALAREYYKNVGSKLSDLPVLTRRAILHPQSKNPEPVPFRRPQEITSVIRGADSITQFLSFLICHHQKPLASFPIILHPEIKVALLSLYDDLCNDLPESEVFPKFHQTVWFLLRYTSNEYKTSDIFCPFTRFLIAMHIKIGGGFSKALVITPSISRSQWCLRATAAQEIIYRAPEFDNDTLKTFRTLVEPWISESETCLFNSLRQSMHFLTALAFREQGLSRFNWSFDRQTLSMNGFPIHLPTYIQNVTRTLSTLTGQITTLFRGCSFLDILEYLDSRMVPDDYGRPSWLHEEINNDTVGYSLFMEESNGLKVFRQRLLDHLVNHSSLFGKSSGKVVAKRAHIREWFYELDEVMHGFFYVIVATWGGGARGTEMEHLLYANLPGRTRSAFLLNGLYTIFTEYSKTQSIKGHSKIVARTAAYQVNRLLILVLCCCHYAAGYIGCFVGMGKERASRYFYEIFVCSGRTMLADDFSDVLGEYNTSTMGVELKLADFRQFMACVLISSTSSGFLTLEEEDENVVAAHESFNHSVRIGRTRYGLEEVGDATSLAPDVVAGMQQVSLRWQAFLRLVHPVLHEKVSAEDKGAVTNSDGTNALIQSLFKNWTDAVGTRIDSMEQRLKLTLRCEIESLGTHLTQHLYHGGSPPSYANPNRLMVNEGAREALRCTVRGKLAAWTSPEQAELVNSVGSLHHVFGILETGGGKSLVFLGAPFLMPQSGFLVIGLLVVLVDDLAPKLLEHGIHGGVWGRDNIDPSTAQLVIASAHHAGTDAFYDWVVAQPFRIRLTRIFIDEAHKILTDESYRHCFKLFWRLTEIGVPITFLSASMMPRSIPLILDSMKIRDISLVDEIRRYTGRANLKYVVDKIENDDEILQEIRTRKEREAQKFVGGDRGIVFASTHKRTRALHELLGCPVYTGELTGSERAAATKRWKDGIQSQDRWMVATEAFGQGVDYPHVRCTIHENPKALLNWVQETGRAGRDRGTAICYTIWSELPWPIRKGDLDHQGRMEMRALLSSARCIRLSFAPLDRVAHSCVSLDGELCSNCERSAKIPYHLALQGQANFNKRLIPIDPKDSLSPLMPVSVQTNAAEVHAEREAGYGKLLELHRILDRASQHGCLDCFINDGDHEASMVHNWDWTFTLYLGQLKLKHDPNANWPFCWETVQSHTN</sequence>
<keyword evidence="3" id="KW-0413">Isomerase</keyword>
<protein>
    <recommendedName>
        <fullName evidence="5">DNA 3'-5' helicase</fullName>
        <ecNumber evidence="5">5.6.2.4</ecNumber>
    </recommendedName>
</protein>
<reference evidence="9 10" key="1">
    <citation type="journal article" date="2023" name="Proc. Natl. Acad. Sci. U.S.A.">
        <title>A global phylogenomic analysis of the shiitake genus Lentinula.</title>
        <authorList>
            <person name="Sierra-Patev S."/>
            <person name="Min B."/>
            <person name="Naranjo-Ortiz M."/>
            <person name="Looney B."/>
            <person name="Konkel Z."/>
            <person name="Slot J.C."/>
            <person name="Sakamoto Y."/>
            <person name="Steenwyk J.L."/>
            <person name="Rokas A."/>
            <person name="Carro J."/>
            <person name="Camarero S."/>
            <person name="Ferreira P."/>
            <person name="Molpeceres G."/>
            <person name="Ruiz-Duenas F.J."/>
            <person name="Serrano A."/>
            <person name="Henrissat B."/>
            <person name="Drula E."/>
            <person name="Hughes K.W."/>
            <person name="Mata J.L."/>
            <person name="Ishikawa N.K."/>
            <person name="Vargas-Isla R."/>
            <person name="Ushijima S."/>
            <person name="Smith C.A."/>
            <person name="Donoghue J."/>
            <person name="Ahrendt S."/>
            <person name="Andreopoulos W."/>
            <person name="He G."/>
            <person name="LaButti K."/>
            <person name="Lipzen A."/>
            <person name="Ng V."/>
            <person name="Riley R."/>
            <person name="Sandor L."/>
            <person name="Barry K."/>
            <person name="Martinez A.T."/>
            <person name="Xiao Y."/>
            <person name="Gibbons J.G."/>
            <person name="Terashima K."/>
            <person name="Grigoriev I.V."/>
            <person name="Hibbett D."/>
        </authorList>
    </citation>
    <scope>NUCLEOTIDE SEQUENCE [LARGE SCALE GENOMIC DNA]</scope>
    <source>
        <strain evidence="9 10">TFB7810</strain>
    </source>
</reference>
<evidence type="ECO:0000256" key="5">
    <source>
        <dbReference type="ARBA" id="ARBA00034808"/>
    </source>
</evidence>
<dbReference type="GO" id="GO:0009378">
    <property type="term" value="F:four-way junction helicase activity"/>
    <property type="evidence" value="ECO:0007669"/>
    <property type="project" value="TreeGrafter"/>
</dbReference>
<dbReference type="SMART" id="SM00487">
    <property type="entry name" value="DEXDc"/>
    <property type="match status" value="1"/>
</dbReference>
<proteinExistence type="inferred from homology"/>
<dbReference type="InterPro" id="IPR027417">
    <property type="entry name" value="P-loop_NTPase"/>
</dbReference>
<dbReference type="GO" id="GO:0000724">
    <property type="term" value="P:double-strand break repair via homologous recombination"/>
    <property type="evidence" value="ECO:0007669"/>
    <property type="project" value="TreeGrafter"/>
</dbReference>
<evidence type="ECO:0000256" key="4">
    <source>
        <dbReference type="ARBA" id="ARBA00034617"/>
    </source>
</evidence>
<gene>
    <name evidence="9" type="ORF">DFH05DRAFT_1614470</name>
</gene>
<feature type="region of interest" description="Disordered" evidence="6">
    <location>
        <begin position="150"/>
        <end position="177"/>
    </location>
</feature>
<dbReference type="GO" id="GO:0043138">
    <property type="term" value="F:3'-5' DNA helicase activity"/>
    <property type="evidence" value="ECO:0007669"/>
    <property type="project" value="UniProtKB-EC"/>
</dbReference>
<dbReference type="EC" id="5.6.2.4" evidence="5"/>
<evidence type="ECO:0000313" key="9">
    <source>
        <dbReference type="EMBL" id="KAJ3745187.1"/>
    </source>
</evidence>
<evidence type="ECO:0000256" key="6">
    <source>
        <dbReference type="SAM" id="MobiDB-lite"/>
    </source>
</evidence>
<dbReference type="SMART" id="SM00490">
    <property type="entry name" value="HELICc"/>
    <property type="match status" value="1"/>
</dbReference>
<name>A0A9W8TYI4_9AGAR</name>
<dbReference type="Gene3D" id="3.40.50.300">
    <property type="entry name" value="P-loop containing nucleotide triphosphate hydrolases"/>
    <property type="match status" value="2"/>
</dbReference>
<organism evidence="9 10">
    <name type="scientific">Lentinula detonsa</name>
    <dbReference type="NCBI Taxonomy" id="2804962"/>
    <lineage>
        <taxon>Eukaryota</taxon>
        <taxon>Fungi</taxon>
        <taxon>Dikarya</taxon>
        <taxon>Basidiomycota</taxon>
        <taxon>Agaricomycotina</taxon>
        <taxon>Agaricomycetes</taxon>
        <taxon>Agaricomycetidae</taxon>
        <taxon>Agaricales</taxon>
        <taxon>Marasmiineae</taxon>
        <taxon>Omphalotaceae</taxon>
        <taxon>Lentinula</taxon>
    </lineage>
</organism>
<feature type="compositionally biased region" description="Polar residues" evidence="6">
    <location>
        <begin position="168"/>
        <end position="177"/>
    </location>
</feature>
<keyword evidence="10" id="KW-1185">Reference proteome</keyword>
<feature type="domain" description="Helicase C-terminal" evidence="8">
    <location>
        <begin position="1274"/>
        <end position="1432"/>
    </location>
</feature>
<evidence type="ECO:0000256" key="1">
    <source>
        <dbReference type="ARBA" id="ARBA00005446"/>
    </source>
</evidence>
<comment type="caution">
    <text evidence="9">The sequence shown here is derived from an EMBL/GenBank/DDBJ whole genome shotgun (WGS) entry which is preliminary data.</text>
</comment>
<dbReference type="GO" id="GO:0005694">
    <property type="term" value="C:chromosome"/>
    <property type="evidence" value="ECO:0007669"/>
    <property type="project" value="TreeGrafter"/>
</dbReference>
<comment type="catalytic activity">
    <reaction evidence="4">
        <text>Couples ATP hydrolysis with the unwinding of duplex DNA by translocating in the 3'-5' direction.</text>
        <dbReference type="EC" id="5.6.2.4"/>
    </reaction>
</comment>
<dbReference type="PANTHER" id="PTHR13710">
    <property type="entry name" value="DNA HELICASE RECQ FAMILY MEMBER"/>
    <property type="match status" value="1"/>
</dbReference>
<feature type="compositionally biased region" description="Acidic residues" evidence="6">
    <location>
        <begin position="150"/>
        <end position="163"/>
    </location>
</feature>
<keyword evidence="2" id="KW-0238">DNA-binding</keyword>